<comment type="caution">
    <text evidence="2">The sequence shown here is derived from an EMBL/GenBank/DDBJ whole genome shotgun (WGS) entry which is preliminary data.</text>
</comment>
<dbReference type="AlphaFoldDB" id="A0A418V530"/>
<keyword evidence="3" id="KW-1185">Reference proteome</keyword>
<organism evidence="2 3">
    <name type="scientific">Deinococcus cavernae</name>
    <dbReference type="NCBI Taxonomy" id="2320857"/>
    <lineage>
        <taxon>Bacteria</taxon>
        <taxon>Thermotogati</taxon>
        <taxon>Deinococcota</taxon>
        <taxon>Deinococci</taxon>
        <taxon>Deinococcales</taxon>
        <taxon>Deinococcaceae</taxon>
        <taxon>Deinococcus</taxon>
    </lineage>
</organism>
<feature type="compositionally biased region" description="Polar residues" evidence="1">
    <location>
        <begin position="30"/>
        <end position="42"/>
    </location>
</feature>
<dbReference type="RefSeq" id="WP_119762167.1">
    <property type="nucleotide sequence ID" value="NZ_QYUJ01000014.1"/>
</dbReference>
<dbReference type="Proteomes" id="UP000286287">
    <property type="component" value="Unassembled WGS sequence"/>
</dbReference>
<feature type="region of interest" description="Disordered" evidence="1">
    <location>
        <begin position="1"/>
        <end position="69"/>
    </location>
</feature>
<dbReference type="EMBL" id="QYUJ01000014">
    <property type="protein sequence ID" value="RJF71216.1"/>
    <property type="molecule type" value="Genomic_DNA"/>
</dbReference>
<gene>
    <name evidence="2" type="ORF">D3875_06160</name>
</gene>
<evidence type="ECO:0000313" key="2">
    <source>
        <dbReference type="EMBL" id="RJF71216.1"/>
    </source>
</evidence>
<proteinExistence type="predicted"/>
<sequence length="69" mass="7123">MTDPKKTGLPEDAGNEMSDRSGHYDESESGRVNTPTGGNTADSGPVPEDTLDPDGSGTTFDAGDAIPKR</sequence>
<evidence type="ECO:0000313" key="3">
    <source>
        <dbReference type="Proteomes" id="UP000286287"/>
    </source>
</evidence>
<accession>A0A418V530</accession>
<name>A0A418V530_9DEIO</name>
<protein>
    <submittedName>
        <fullName evidence="2">Uncharacterized protein</fullName>
    </submittedName>
</protein>
<dbReference type="OrthoDB" id="73877at2"/>
<evidence type="ECO:0000256" key="1">
    <source>
        <dbReference type="SAM" id="MobiDB-lite"/>
    </source>
</evidence>
<reference evidence="2 3" key="1">
    <citation type="submission" date="2018-09" db="EMBL/GenBank/DDBJ databases">
        <authorList>
            <person name="Zhu H."/>
        </authorList>
    </citation>
    <scope>NUCLEOTIDE SEQUENCE [LARGE SCALE GENOMIC DNA]</scope>
    <source>
        <strain evidence="2 3">K2S05-167</strain>
    </source>
</reference>
<feature type="compositionally biased region" description="Basic and acidic residues" evidence="1">
    <location>
        <begin position="17"/>
        <end position="29"/>
    </location>
</feature>